<organism evidence="2 3">
    <name type="scientific">Oryctolagus cuniculus</name>
    <name type="common">Rabbit</name>
    <dbReference type="NCBI Taxonomy" id="9986"/>
    <lineage>
        <taxon>Eukaryota</taxon>
        <taxon>Metazoa</taxon>
        <taxon>Chordata</taxon>
        <taxon>Craniata</taxon>
        <taxon>Vertebrata</taxon>
        <taxon>Euteleostomi</taxon>
        <taxon>Mammalia</taxon>
        <taxon>Eutheria</taxon>
        <taxon>Euarchontoglires</taxon>
        <taxon>Glires</taxon>
        <taxon>Lagomorpha</taxon>
        <taxon>Leporidae</taxon>
        <taxon>Oryctolagus</taxon>
    </lineage>
</organism>
<dbReference type="Proteomes" id="UP000001811">
    <property type="component" value="Unplaced"/>
</dbReference>
<feature type="region of interest" description="Disordered" evidence="1">
    <location>
        <begin position="1"/>
        <end position="26"/>
    </location>
</feature>
<sequence>MSGRVGDLSPAQQEALAKVRGTAGSGEVWAGTREARALPTQLGLPVVGIQPPIPSPRPARLCPALGPGAQVLSSQRPGGLSWVAVPPTAATLATTGS</sequence>
<reference evidence="2" key="3">
    <citation type="submission" date="2025-09" db="UniProtKB">
        <authorList>
            <consortium name="Ensembl"/>
        </authorList>
    </citation>
    <scope>IDENTIFICATION</scope>
    <source>
        <strain evidence="2">Thorbecke</strain>
    </source>
</reference>
<reference evidence="2 3" key="1">
    <citation type="journal article" date="2011" name="Nature">
        <title>A high-resolution map of human evolutionary constraint using 29 mammals.</title>
        <authorList>
            <person name="Lindblad-Toh K."/>
            <person name="Garber M."/>
            <person name="Zuk O."/>
            <person name="Lin M.F."/>
            <person name="Parker B.J."/>
            <person name="Washietl S."/>
            <person name="Kheradpour P."/>
            <person name="Ernst J."/>
            <person name="Jordan G."/>
            <person name="Mauceli E."/>
            <person name="Ward L.D."/>
            <person name="Lowe C.B."/>
            <person name="Holloway A.K."/>
            <person name="Clamp M."/>
            <person name="Gnerre S."/>
            <person name="Alfoldi J."/>
            <person name="Beal K."/>
            <person name="Chang J."/>
            <person name="Clawson H."/>
            <person name="Cuff J."/>
            <person name="Di Palma F."/>
            <person name="Fitzgerald S."/>
            <person name="Flicek P."/>
            <person name="Guttman M."/>
            <person name="Hubisz M.J."/>
            <person name="Jaffe D.B."/>
            <person name="Jungreis I."/>
            <person name="Kent W.J."/>
            <person name="Kostka D."/>
            <person name="Lara M."/>
            <person name="Martins A.L."/>
            <person name="Massingham T."/>
            <person name="Moltke I."/>
            <person name="Raney B.J."/>
            <person name="Rasmussen M.D."/>
            <person name="Robinson J."/>
            <person name="Stark A."/>
            <person name="Vilella A.J."/>
            <person name="Wen J."/>
            <person name="Xie X."/>
            <person name="Zody M.C."/>
            <person name="Baldwin J."/>
            <person name="Bloom T."/>
            <person name="Chin C.W."/>
            <person name="Heiman D."/>
            <person name="Nicol R."/>
            <person name="Nusbaum C."/>
            <person name="Young S."/>
            <person name="Wilkinson J."/>
            <person name="Worley K.C."/>
            <person name="Kovar C.L."/>
            <person name="Muzny D.M."/>
            <person name="Gibbs R.A."/>
            <person name="Cree A."/>
            <person name="Dihn H.H."/>
            <person name="Fowler G."/>
            <person name="Jhangiani S."/>
            <person name="Joshi V."/>
            <person name="Lee S."/>
            <person name="Lewis L.R."/>
            <person name="Nazareth L.V."/>
            <person name="Okwuonu G."/>
            <person name="Santibanez J."/>
            <person name="Warren W.C."/>
            <person name="Mardis E.R."/>
            <person name="Weinstock G.M."/>
            <person name="Wilson R.K."/>
            <person name="Delehaunty K."/>
            <person name="Dooling D."/>
            <person name="Fronik C."/>
            <person name="Fulton L."/>
            <person name="Fulton B."/>
            <person name="Graves T."/>
            <person name="Minx P."/>
            <person name="Sodergren E."/>
            <person name="Birney E."/>
            <person name="Margulies E.H."/>
            <person name="Herrero J."/>
            <person name="Green E.D."/>
            <person name="Haussler D."/>
            <person name="Siepel A."/>
            <person name="Goldman N."/>
            <person name="Pollard K.S."/>
            <person name="Pedersen J.S."/>
            <person name="Lander E.S."/>
            <person name="Kellis M."/>
        </authorList>
    </citation>
    <scope>NUCLEOTIDE SEQUENCE [LARGE SCALE GENOMIC DNA]</scope>
    <source>
        <strain evidence="3">Thorbecke</strain>
    </source>
</reference>
<dbReference type="Ensembl" id="ENSOCUT00000041194.1">
    <property type="protein sequence ID" value="ENSOCUP00000032846.1"/>
    <property type="gene ID" value="ENSOCUG00000032096.1"/>
</dbReference>
<dbReference type="AlphaFoldDB" id="A0A5F9CGX4"/>
<proteinExistence type="predicted"/>
<keyword evidence="3" id="KW-1185">Reference proteome</keyword>
<evidence type="ECO:0000313" key="3">
    <source>
        <dbReference type="Proteomes" id="UP000001811"/>
    </source>
</evidence>
<accession>A0A5F9CGX4</accession>
<reference evidence="2" key="2">
    <citation type="submission" date="2025-08" db="UniProtKB">
        <authorList>
            <consortium name="Ensembl"/>
        </authorList>
    </citation>
    <scope>IDENTIFICATION</scope>
    <source>
        <strain evidence="2">Thorbecke</strain>
    </source>
</reference>
<dbReference type="Bgee" id="ENSOCUG00000032096">
    <property type="expression patterns" value="Expressed in liver"/>
</dbReference>
<name>A0A5F9CGX4_RABIT</name>
<evidence type="ECO:0000256" key="1">
    <source>
        <dbReference type="SAM" id="MobiDB-lite"/>
    </source>
</evidence>
<protein>
    <submittedName>
        <fullName evidence="2">Uncharacterized protein</fullName>
    </submittedName>
</protein>
<dbReference type="InParanoid" id="A0A5F9CGX4"/>
<evidence type="ECO:0000313" key="2">
    <source>
        <dbReference type="Ensembl" id="ENSOCUP00000032846.1"/>
    </source>
</evidence>